<keyword evidence="3" id="KW-1185">Reference proteome</keyword>
<dbReference type="RefSeq" id="WP_124146057.1">
    <property type="nucleotide sequence ID" value="NZ_CAWOKI010000136.1"/>
</dbReference>
<dbReference type="NCBIfam" id="TIGR02595">
    <property type="entry name" value="PEP_CTERM"/>
    <property type="match status" value="1"/>
</dbReference>
<proteinExistence type="predicted"/>
<dbReference type="Proteomes" id="UP000269154">
    <property type="component" value="Unassembled WGS sequence"/>
</dbReference>
<reference evidence="2 3" key="1">
    <citation type="journal article" date="2018" name="ACS Chem. Biol.">
        <title>Ketoreductase domain dysfunction expands chemodiversity: malyngamide biosynthesis in the cyanobacterium Okeania hirsuta.</title>
        <authorList>
            <person name="Moss N.A."/>
            <person name="Leao T."/>
            <person name="Rankin M."/>
            <person name="McCullough T.M."/>
            <person name="Qu P."/>
            <person name="Korobeynikov A."/>
            <person name="Smith J.L."/>
            <person name="Gerwick L."/>
            <person name="Gerwick W.H."/>
        </authorList>
    </citation>
    <scope>NUCLEOTIDE SEQUENCE [LARGE SCALE GENOMIC DNA]</scope>
    <source>
        <strain evidence="2 3">PAB10Feb10-1</strain>
    </source>
</reference>
<comment type="caution">
    <text evidence="2">The sequence shown here is derived from an EMBL/GenBank/DDBJ whole genome shotgun (WGS) entry which is preliminary data.</text>
</comment>
<dbReference type="InterPro" id="IPR013424">
    <property type="entry name" value="Ice-binding_C"/>
</dbReference>
<accession>A0A3N6PKD4</accession>
<protein>
    <submittedName>
        <fullName evidence="2">PEP-CTERM sorting domain-containing protein</fullName>
    </submittedName>
</protein>
<evidence type="ECO:0000313" key="3">
    <source>
        <dbReference type="Proteomes" id="UP000269154"/>
    </source>
</evidence>
<dbReference type="AlphaFoldDB" id="A0A3N6PKD4"/>
<gene>
    <name evidence="2" type="ORF">D5R40_09195</name>
</gene>
<dbReference type="EMBL" id="RCBY01000037">
    <property type="protein sequence ID" value="RQH47209.1"/>
    <property type="molecule type" value="Genomic_DNA"/>
</dbReference>
<name>A0A3N6PKD4_9CYAN</name>
<organism evidence="2 3">
    <name type="scientific">Okeania hirsuta</name>
    <dbReference type="NCBI Taxonomy" id="1458930"/>
    <lineage>
        <taxon>Bacteria</taxon>
        <taxon>Bacillati</taxon>
        <taxon>Cyanobacteriota</taxon>
        <taxon>Cyanophyceae</taxon>
        <taxon>Oscillatoriophycideae</taxon>
        <taxon>Oscillatoriales</taxon>
        <taxon>Microcoleaceae</taxon>
        <taxon>Okeania</taxon>
    </lineage>
</organism>
<dbReference type="Pfam" id="PF07589">
    <property type="entry name" value="PEP-CTERM"/>
    <property type="match status" value="1"/>
</dbReference>
<sequence length="140" mass="14533">MVLLTEGFFGAPSDLIGPNAFVNDLNFELSFTDPINAVGFDLFGLANPGETTVTILGTSGEITSRVVPANLVGTFFGIFAPGESITAIQFSNSNPEGLGELIDNVAFTMVPVPEPASLLGLLGVSALGAISLKCKQKQNK</sequence>
<evidence type="ECO:0000259" key="1">
    <source>
        <dbReference type="Pfam" id="PF07589"/>
    </source>
</evidence>
<evidence type="ECO:0000313" key="2">
    <source>
        <dbReference type="EMBL" id="RQH47209.1"/>
    </source>
</evidence>
<feature type="domain" description="Ice-binding protein C-terminal" evidence="1">
    <location>
        <begin position="111"/>
        <end position="131"/>
    </location>
</feature>